<evidence type="ECO:0000313" key="1">
    <source>
        <dbReference type="EMBL" id="PSU45191.1"/>
    </source>
</evidence>
<comment type="caution">
    <text evidence="1">The sequence shown here is derived from an EMBL/GenBank/DDBJ whole genome shotgun (WGS) entry which is preliminary data.</text>
</comment>
<keyword evidence="2" id="KW-1185">Reference proteome</keyword>
<protein>
    <submittedName>
        <fullName evidence="1">Uncharacterized protein</fullName>
    </submittedName>
</protein>
<sequence>MVTLMCVTSVFRLKEEQLGNLFSVSFYQLPLQLPHCSEEVTIMLRHHLAVFFKATVCDEIQNGLLAKIVHMSLEERMDRLDQIYDIRRVPLSLAELERLHREKNE</sequence>
<dbReference type="Proteomes" id="UP000240987">
    <property type="component" value="Unassembled WGS sequence"/>
</dbReference>
<name>A0A2T3J8R5_9GAMM</name>
<gene>
    <name evidence="1" type="ORF">C9J12_23590</name>
</gene>
<proteinExistence type="predicted"/>
<dbReference type="AlphaFoldDB" id="A0A2T3J8R5"/>
<organism evidence="1 2">
    <name type="scientific">Photobacterium frigidiphilum</name>
    <dbReference type="NCBI Taxonomy" id="264736"/>
    <lineage>
        <taxon>Bacteria</taxon>
        <taxon>Pseudomonadati</taxon>
        <taxon>Pseudomonadota</taxon>
        <taxon>Gammaproteobacteria</taxon>
        <taxon>Vibrionales</taxon>
        <taxon>Vibrionaceae</taxon>
        <taxon>Photobacterium</taxon>
    </lineage>
</organism>
<dbReference type="EMBL" id="PYMJ01000034">
    <property type="protein sequence ID" value="PSU45191.1"/>
    <property type="molecule type" value="Genomic_DNA"/>
</dbReference>
<reference evidence="1 2" key="1">
    <citation type="submission" date="2018-01" db="EMBL/GenBank/DDBJ databases">
        <title>Whole genome sequencing of Histamine producing bacteria.</title>
        <authorList>
            <person name="Butler K."/>
        </authorList>
    </citation>
    <scope>NUCLEOTIDE SEQUENCE [LARGE SCALE GENOMIC DNA]</scope>
    <source>
        <strain evidence="1 2">JCM 12947</strain>
    </source>
</reference>
<evidence type="ECO:0000313" key="2">
    <source>
        <dbReference type="Proteomes" id="UP000240987"/>
    </source>
</evidence>
<accession>A0A2T3J8R5</accession>